<evidence type="ECO:0000313" key="3">
    <source>
        <dbReference type="Proteomes" id="UP000696294"/>
    </source>
</evidence>
<name>A0ABX1BBC2_9ACTN</name>
<proteinExistence type="predicted"/>
<protein>
    <submittedName>
        <fullName evidence="2">Nuclear transport factor 2 family protein</fullName>
    </submittedName>
</protein>
<dbReference type="EMBL" id="JAATEP010000024">
    <property type="protein sequence ID" value="NJP93644.1"/>
    <property type="molecule type" value="Genomic_DNA"/>
</dbReference>
<feature type="region of interest" description="Disordered" evidence="1">
    <location>
        <begin position="15"/>
        <end position="48"/>
    </location>
</feature>
<gene>
    <name evidence="2" type="ORF">HCN51_30095</name>
</gene>
<accession>A0ABX1BBC2</accession>
<dbReference type="RefSeq" id="WP_168013888.1">
    <property type="nucleotide sequence ID" value="NZ_JAATEP010000024.1"/>
</dbReference>
<comment type="caution">
    <text evidence="2">The sequence shown here is derived from an EMBL/GenBank/DDBJ whole genome shotgun (WGS) entry which is preliminary data.</text>
</comment>
<evidence type="ECO:0000256" key="1">
    <source>
        <dbReference type="SAM" id="MobiDB-lite"/>
    </source>
</evidence>
<organism evidence="2 3">
    <name type="scientific">Nonomuraea composti</name>
    <dbReference type="NCBI Taxonomy" id="2720023"/>
    <lineage>
        <taxon>Bacteria</taxon>
        <taxon>Bacillati</taxon>
        <taxon>Actinomycetota</taxon>
        <taxon>Actinomycetes</taxon>
        <taxon>Streptosporangiales</taxon>
        <taxon>Streptosporangiaceae</taxon>
        <taxon>Nonomuraea</taxon>
    </lineage>
</organism>
<keyword evidence="3" id="KW-1185">Reference proteome</keyword>
<dbReference type="Proteomes" id="UP000696294">
    <property type="component" value="Unassembled WGS sequence"/>
</dbReference>
<evidence type="ECO:0000313" key="2">
    <source>
        <dbReference type="EMBL" id="NJP93644.1"/>
    </source>
</evidence>
<reference evidence="2 3" key="1">
    <citation type="submission" date="2020-03" db="EMBL/GenBank/DDBJ databases">
        <title>WGS of actinomycetes isolated from Thailand.</title>
        <authorList>
            <person name="Thawai C."/>
        </authorList>
    </citation>
    <scope>NUCLEOTIDE SEQUENCE [LARGE SCALE GENOMIC DNA]</scope>
    <source>
        <strain evidence="2 3">FMUSA5-5</strain>
    </source>
</reference>
<sequence>MLELGPGHEIDLRQFGVGREELPPMRLDNPISQEYGPAENGDQEHRDADRLRRILHGEFGHECDRDGGAHEAEQQQLLPRARLGALPATSVPLRHRFLPKVGADGEYER</sequence>